<dbReference type="GeneID" id="37624302"/>
<keyword evidence="5" id="KW-0472">Membrane</keyword>
<evidence type="ECO:0000256" key="5">
    <source>
        <dbReference type="SAM" id="Phobius"/>
    </source>
</evidence>
<evidence type="ECO:0000256" key="1">
    <source>
        <dbReference type="ARBA" id="ARBA00004474"/>
    </source>
</evidence>
<geneLocation type="chloroplast" evidence="6"/>
<feature type="transmembrane region" description="Helical" evidence="5">
    <location>
        <begin position="41"/>
        <end position="62"/>
    </location>
</feature>
<dbReference type="AlphaFoldDB" id="A0A345UAY7"/>
<evidence type="ECO:0000313" key="6">
    <source>
        <dbReference type="EMBL" id="AXI97623.1"/>
    </source>
</evidence>
<protein>
    <recommendedName>
        <fullName evidence="3">Uncharacterized protein ycf33</fullName>
    </recommendedName>
</protein>
<keyword evidence="4 6" id="KW-0934">Plastid</keyword>
<dbReference type="InterPro" id="IPR008470">
    <property type="entry name" value="Uncharacterised_Ycf33"/>
</dbReference>
<accession>A0A345UAY7</accession>
<comment type="similarity">
    <text evidence="2">Belongs to the ycf33 family.</text>
</comment>
<dbReference type="GO" id="GO:0009536">
    <property type="term" value="C:plastid"/>
    <property type="evidence" value="ECO:0007669"/>
    <property type="project" value="UniProtKB-SubCell"/>
</dbReference>
<keyword evidence="5" id="KW-1133">Transmembrane helix</keyword>
<feature type="transmembrane region" description="Helical" evidence="5">
    <location>
        <begin position="14"/>
        <end position="34"/>
    </location>
</feature>
<name>A0A345UAY7_9FLOR</name>
<dbReference type="Pfam" id="PF05421">
    <property type="entry name" value="DUF751"/>
    <property type="match status" value="1"/>
</dbReference>
<evidence type="ECO:0000256" key="4">
    <source>
        <dbReference type="ARBA" id="ARBA00022640"/>
    </source>
</evidence>
<keyword evidence="6" id="KW-0150">Chloroplast</keyword>
<organism evidence="6">
    <name type="scientific">Melanthalia intermedia</name>
    <dbReference type="NCBI Taxonomy" id="172989"/>
    <lineage>
        <taxon>Eukaryota</taxon>
        <taxon>Rhodophyta</taxon>
        <taxon>Florideophyceae</taxon>
        <taxon>Rhodymeniophycidae</taxon>
        <taxon>Gracilariales</taxon>
        <taxon>Gracilariaceae</taxon>
        <taxon>Melanthalia</taxon>
    </lineage>
</organism>
<evidence type="ECO:0000256" key="3">
    <source>
        <dbReference type="ARBA" id="ARBA00021584"/>
    </source>
</evidence>
<comment type="subcellular location">
    <subcellularLocation>
        <location evidence="1">Plastid</location>
    </subcellularLocation>
</comment>
<evidence type="ECO:0000256" key="2">
    <source>
        <dbReference type="ARBA" id="ARBA00010985"/>
    </source>
</evidence>
<dbReference type="RefSeq" id="YP_009511746.1">
    <property type="nucleotide sequence ID" value="NC_039145.1"/>
</dbReference>
<reference evidence="6" key="1">
    <citation type="submission" date="2018-05" db="EMBL/GenBank/DDBJ databases">
        <title>Organellar genomes of Gracilariaceae.</title>
        <authorList>
            <person name="Iha C."/>
            <person name="Oliveira M.C."/>
        </authorList>
    </citation>
    <scope>NUCLEOTIDE SEQUENCE</scope>
</reference>
<proteinExistence type="inferred from homology"/>
<sequence length="65" mass="7653">MANFWNNVKRFPRFLFSVIAGFFLTTFYPIFELLKEGNKRVFIVSLIILSITVIVVILRRMLALD</sequence>
<gene>
    <name evidence="6" type="primary">ycf33</name>
</gene>
<keyword evidence="5" id="KW-0812">Transmembrane</keyword>
<dbReference type="EMBL" id="MH396016">
    <property type="protein sequence ID" value="AXI97623.1"/>
    <property type="molecule type" value="Genomic_DNA"/>
</dbReference>